<sequence>MTWPLPHWQAAIVAVVLGLLAYFAISNQGLRHERTDLLKTNGQLSQTVRIQQDMQIRASAIDAQRYKELTNAKNQIADLQRAVADGVIRLRLNATCTDDTTTGTSSLANGSGPRLTQSAERDYFTLRERIETASSQIAGLQDYIIAMRAALQTCLNPTRTTP</sequence>
<protein>
    <submittedName>
        <fullName evidence="2">Lysis protein</fullName>
    </submittedName>
</protein>
<reference evidence="2 3" key="1">
    <citation type="submission" date="2023-08" db="EMBL/GenBank/DDBJ databases">
        <title>Complete Genome and Methylome dissection of Serratia fonticola NEB369.</title>
        <authorList>
            <person name="Fomenkov A."/>
            <person name="Roberts R.D."/>
        </authorList>
    </citation>
    <scope>NUCLEOTIDE SEQUENCE [LARGE SCALE GENOMIC DNA]</scope>
    <source>
        <strain evidence="2 3">NEB369</strain>
    </source>
</reference>
<feature type="transmembrane region" description="Helical" evidence="1">
    <location>
        <begin position="6"/>
        <end position="25"/>
    </location>
</feature>
<dbReference type="Proteomes" id="UP001235341">
    <property type="component" value="Chromosome"/>
</dbReference>
<evidence type="ECO:0000313" key="2">
    <source>
        <dbReference type="EMBL" id="WMT12537.1"/>
    </source>
</evidence>
<dbReference type="Pfam" id="PF03245">
    <property type="entry name" value="Phage_lysis"/>
    <property type="match status" value="1"/>
</dbReference>
<accession>A0ABY9PGK2</accession>
<dbReference type="EMBL" id="CP133586">
    <property type="protein sequence ID" value="WMT12537.1"/>
    <property type="molecule type" value="Genomic_DNA"/>
</dbReference>
<evidence type="ECO:0000313" key="3">
    <source>
        <dbReference type="Proteomes" id="UP001235341"/>
    </source>
</evidence>
<evidence type="ECO:0000256" key="1">
    <source>
        <dbReference type="SAM" id="Phobius"/>
    </source>
</evidence>
<keyword evidence="1" id="KW-1133">Transmembrane helix</keyword>
<dbReference type="RefSeq" id="WP_309204801.1">
    <property type="nucleotide sequence ID" value="NZ_CP133586.1"/>
</dbReference>
<gene>
    <name evidence="2" type="ORF">RFB13_14800</name>
</gene>
<dbReference type="InterPro" id="IPR004929">
    <property type="entry name" value="I-spanin"/>
</dbReference>
<name>A0ABY9PGK2_SERFO</name>
<keyword evidence="1" id="KW-0472">Membrane</keyword>
<proteinExistence type="predicted"/>
<keyword evidence="3" id="KW-1185">Reference proteome</keyword>
<keyword evidence="1" id="KW-0812">Transmembrane</keyword>
<organism evidence="2 3">
    <name type="scientific">Serratia fonticola</name>
    <dbReference type="NCBI Taxonomy" id="47917"/>
    <lineage>
        <taxon>Bacteria</taxon>
        <taxon>Pseudomonadati</taxon>
        <taxon>Pseudomonadota</taxon>
        <taxon>Gammaproteobacteria</taxon>
        <taxon>Enterobacterales</taxon>
        <taxon>Yersiniaceae</taxon>
        <taxon>Serratia</taxon>
    </lineage>
</organism>